<evidence type="ECO:0000313" key="2">
    <source>
        <dbReference type="Proteomes" id="UP000035740"/>
    </source>
</evidence>
<feature type="non-terminal residue" evidence="1">
    <location>
        <position position="26"/>
    </location>
</feature>
<sequence>MLKDEISYLRIEEQLQRKDIQQKVKE</sequence>
<name>A0A0J8B059_BETVV</name>
<protein>
    <submittedName>
        <fullName evidence="1">Uncharacterized protein</fullName>
    </submittedName>
</protein>
<dbReference type="Proteomes" id="UP000035740">
    <property type="component" value="Unassembled WGS sequence"/>
</dbReference>
<accession>A0A0J8B059</accession>
<organism evidence="1 2">
    <name type="scientific">Beta vulgaris subsp. vulgaris</name>
    <name type="common">Beet</name>
    <dbReference type="NCBI Taxonomy" id="3555"/>
    <lineage>
        <taxon>Eukaryota</taxon>
        <taxon>Viridiplantae</taxon>
        <taxon>Streptophyta</taxon>
        <taxon>Embryophyta</taxon>
        <taxon>Tracheophyta</taxon>
        <taxon>Spermatophyta</taxon>
        <taxon>Magnoliopsida</taxon>
        <taxon>eudicotyledons</taxon>
        <taxon>Gunneridae</taxon>
        <taxon>Pentapetalae</taxon>
        <taxon>Caryophyllales</taxon>
        <taxon>Chenopodiaceae</taxon>
        <taxon>Betoideae</taxon>
        <taxon>Beta</taxon>
    </lineage>
</organism>
<proteinExistence type="predicted"/>
<reference evidence="1 2" key="1">
    <citation type="journal article" date="2014" name="Nature">
        <title>The genome of the recently domesticated crop plant sugar beet (Beta vulgaris).</title>
        <authorList>
            <person name="Dohm J.C."/>
            <person name="Minoche A.E."/>
            <person name="Holtgrawe D."/>
            <person name="Capella-Gutierrez S."/>
            <person name="Zakrzewski F."/>
            <person name="Tafer H."/>
            <person name="Rupp O."/>
            <person name="Sorensen T.R."/>
            <person name="Stracke R."/>
            <person name="Reinhardt R."/>
            <person name="Goesmann A."/>
            <person name="Kraft T."/>
            <person name="Schulz B."/>
            <person name="Stadler P.F."/>
            <person name="Schmidt T."/>
            <person name="Gabaldon T."/>
            <person name="Lehrach H."/>
            <person name="Weisshaar B."/>
            <person name="Himmelbauer H."/>
        </authorList>
    </citation>
    <scope>NUCLEOTIDE SEQUENCE [LARGE SCALE GENOMIC DNA]</scope>
    <source>
        <tissue evidence="1">Taproot</tissue>
    </source>
</reference>
<keyword evidence="2" id="KW-1185">Reference proteome</keyword>
<evidence type="ECO:0000313" key="1">
    <source>
        <dbReference type="EMBL" id="KMS93307.1"/>
    </source>
</evidence>
<dbReference type="Gramene" id="KMS93307">
    <property type="protein sequence ID" value="KMS93307"/>
    <property type="gene ID" value="BVRB_032800"/>
</dbReference>
<dbReference type="AlphaFoldDB" id="A0A0J8B059"/>
<dbReference type="EMBL" id="KQ104308">
    <property type="protein sequence ID" value="KMS93307.1"/>
    <property type="molecule type" value="Genomic_DNA"/>
</dbReference>
<gene>
    <name evidence="1" type="ORF">BVRB_032800</name>
</gene>